<dbReference type="EMBL" id="JACHEX010000001">
    <property type="protein sequence ID" value="MBB6062330.1"/>
    <property type="molecule type" value="Genomic_DNA"/>
</dbReference>
<comment type="caution">
    <text evidence="1">The sequence shown here is derived from an EMBL/GenBank/DDBJ whole genome shotgun (WGS) entry which is preliminary data.</text>
</comment>
<dbReference type="SFLD" id="SFLDG01144">
    <property type="entry name" value="C2.B.4:_PGP_Like"/>
    <property type="match status" value="1"/>
</dbReference>
<dbReference type="InterPro" id="IPR000150">
    <property type="entry name" value="Cof"/>
</dbReference>
<dbReference type="PANTHER" id="PTHR10000">
    <property type="entry name" value="PHOSPHOSERINE PHOSPHATASE"/>
    <property type="match status" value="1"/>
</dbReference>
<dbReference type="InterPro" id="IPR036412">
    <property type="entry name" value="HAD-like_sf"/>
</dbReference>
<dbReference type="InterPro" id="IPR006379">
    <property type="entry name" value="HAD-SF_hydro_IIB"/>
</dbReference>
<gene>
    <name evidence="1" type="ORF">HNP65_000752</name>
</gene>
<sequence length="273" mass="31280">MIKLIVTDLDGTLLDSQKDIPPQNVFALRKAMEKGVYVSIATGRNYYSAKRYIDELGLDVPVILQNGAFIYMPLENKVLYESLLESAIAKDLINYARKFDLDYILYSYFLDEIDMYMDKEHNGGFVTYIKQNSWRIKYVDNVLRYITREKVAQVVLIGDESKIWYINDIIKQKYPEKYSVVKSTVVDGWSFIEFFGPGSSKEEAVTFLMNYFNVKSEETMFLGDGYNDLGVMKLIGFPVAVDNACDEVKKASRFVTLSNNEGGVAFAIEKFVL</sequence>
<evidence type="ECO:0000313" key="1">
    <source>
        <dbReference type="EMBL" id="MBB6062330.1"/>
    </source>
</evidence>
<proteinExistence type="predicted"/>
<dbReference type="Gene3D" id="3.30.1240.10">
    <property type="match status" value="1"/>
</dbReference>
<keyword evidence="2" id="KW-1185">Reference proteome</keyword>
<dbReference type="NCBIfam" id="TIGR00099">
    <property type="entry name" value="Cof-subfamily"/>
    <property type="match status" value="1"/>
</dbReference>
<dbReference type="RefSeq" id="WP_184618994.1">
    <property type="nucleotide sequence ID" value="NZ_JACHEX010000001.1"/>
</dbReference>
<dbReference type="CDD" id="cd07516">
    <property type="entry name" value="HAD_Pase"/>
    <property type="match status" value="1"/>
</dbReference>
<organism evidence="1 2">
    <name type="scientific">Thermosipho japonicus</name>
    <dbReference type="NCBI Taxonomy" id="90323"/>
    <lineage>
        <taxon>Bacteria</taxon>
        <taxon>Thermotogati</taxon>
        <taxon>Thermotogota</taxon>
        <taxon>Thermotogae</taxon>
        <taxon>Thermotogales</taxon>
        <taxon>Fervidobacteriaceae</taxon>
        <taxon>Thermosipho</taxon>
    </lineage>
</organism>
<reference evidence="1 2" key="1">
    <citation type="submission" date="2020-08" db="EMBL/GenBank/DDBJ databases">
        <title>Genomic Encyclopedia of Type Strains, Phase IV (KMG-IV): sequencing the most valuable type-strain genomes for metagenomic binning, comparative biology and taxonomic classification.</title>
        <authorList>
            <person name="Goeker M."/>
        </authorList>
    </citation>
    <scope>NUCLEOTIDE SEQUENCE [LARGE SCALE GENOMIC DNA]</scope>
    <source>
        <strain evidence="1 2">DSM 13481</strain>
    </source>
</reference>
<dbReference type="SFLD" id="SFLDS00003">
    <property type="entry name" value="Haloacid_Dehalogenase"/>
    <property type="match status" value="1"/>
</dbReference>
<dbReference type="NCBIfam" id="TIGR01484">
    <property type="entry name" value="HAD-SF-IIB"/>
    <property type="match status" value="1"/>
</dbReference>
<dbReference type="InterPro" id="IPR023214">
    <property type="entry name" value="HAD_sf"/>
</dbReference>
<evidence type="ECO:0008006" key="3">
    <source>
        <dbReference type="Google" id="ProtNLM"/>
    </source>
</evidence>
<accession>A0A841GSY3</accession>
<dbReference type="Proteomes" id="UP000555828">
    <property type="component" value="Unassembled WGS sequence"/>
</dbReference>
<evidence type="ECO:0000313" key="2">
    <source>
        <dbReference type="Proteomes" id="UP000555828"/>
    </source>
</evidence>
<dbReference type="GO" id="GO:0016791">
    <property type="term" value="F:phosphatase activity"/>
    <property type="evidence" value="ECO:0007669"/>
    <property type="project" value="TreeGrafter"/>
</dbReference>
<dbReference type="AlphaFoldDB" id="A0A841GSY3"/>
<dbReference type="GO" id="GO:0005829">
    <property type="term" value="C:cytosol"/>
    <property type="evidence" value="ECO:0007669"/>
    <property type="project" value="TreeGrafter"/>
</dbReference>
<protein>
    <recommendedName>
        <fullName evidence="3">Cof-type HAD-IIB family hydrolase</fullName>
    </recommendedName>
</protein>
<dbReference type="SFLD" id="SFLDG01140">
    <property type="entry name" value="C2.B:_Phosphomannomutase_and_P"/>
    <property type="match status" value="1"/>
</dbReference>
<dbReference type="Pfam" id="PF08282">
    <property type="entry name" value="Hydrolase_3"/>
    <property type="match status" value="1"/>
</dbReference>
<dbReference type="PANTHER" id="PTHR10000:SF8">
    <property type="entry name" value="HAD SUPERFAMILY HYDROLASE-LIKE, TYPE 3"/>
    <property type="match status" value="1"/>
</dbReference>
<dbReference type="Gene3D" id="3.40.50.1000">
    <property type="entry name" value="HAD superfamily/HAD-like"/>
    <property type="match status" value="1"/>
</dbReference>
<name>A0A841GSY3_9BACT</name>
<dbReference type="GO" id="GO:0000287">
    <property type="term" value="F:magnesium ion binding"/>
    <property type="evidence" value="ECO:0007669"/>
    <property type="project" value="TreeGrafter"/>
</dbReference>
<dbReference type="SUPFAM" id="SSF56784">
    <property type="entry name" value="HAD-like"/>
    <property type="match status" value="1"/>
</dbReference>